<dbReference type="Proteomes" id="UP000314986">
    <property type="component" value="Unassembled WGS sequence"/>
</dbReference>
<evidence type="ECO:0000259" key="11">
    <source>
        <dbReference type="SMART" id="SM00179"/>
    </source>
</evidence>
<evidence type="ECO:0000256" key="4">
    <source>
        <dbReference type="ARBA" id="ARBA00022692"/>
    </source>
</evidence>
<keyword evidence="3" id="KW-0254">Endocytosis</keyword>
<reference evidence="14" key="2">
    <citation type="journal article" date="2007" name="PLoS Biol.">
        <title>Survey sequencing and comparative analysis of the elephant shark (Callorhinchus milii) genome.</title>
        <authorList>
            <person name="Venkatesh B."/>
            <person name="Kirkness E.F."/>
            <person name="Loh Y.H."/>
            <person name="Halpern A.L."/>
            <person name="Lee A.P."/>
            <person name="Johnson J."/>
            <person name="Dandona N."/>
            <person name="Viswanathan L.D."/>
            <person name="Tay A."/>
            <person name="Venter J.C."/>
            <person name="Strausberg R.L."/>
            <person name="Brenner S."/>
        </authorList>
    </citation>
    <scope>NUCLEOTIDE SEQUENCE [LARGE SCALE GENOMIC DNA]</scope>
</reference>
<keyword evidence="5" id="KW-0677">Repeat</keyword>
<evidence type="ECO:0000256" key="5">
    <source>
        <dbReference type="ARBA" id="ARBA00022737"/>
    </source>
</evidence>
<dbReference type="InterPro" id="IPR051221">
    <property type="entry name" value="LDLR-related"/>
</dbReference>
<evidence type="ECO:0000256" key="6">
    <source>
        <dbReference type="ARBA" id="ARBA00022989"/>
    </source>
</evidence>
<dbReference type="OMA" id="CKGIGTE"/>
<dbReference type="Pfam" id="PF07645">
    <property type="entry name" value="EGF_CA"/>
    <property type="match status" value="1"/>
</dbReference>
<evidence type="ECO:0008006" key="15">
    <source>
        <dbReference type="Google" id="ProtNLM"/>
    </source>
</evidence>
<reference evidence="14" key="1">
    <citation type="journal article" date="2006" name="Science">
        <title>Ancient noncoding elements conserved in the human genome.</title>
        <authorList>
            <person name="Venkatesh B."/>
            <person name="Kirkness E.F."/>
            <person name="Loh Y.H."/>
            <person name="Halpern A.L."/>
            <person name="Lee A.P."/>
            <person name="Johnson J."/>
            <person name="Dandona N."/>
            <person name="Viswanathan L.D."/>
            <person name="Tay A."/>
            <person name="Venter J.C."/>
            <person name="Strausberg R.L."/>
            <person name="Brenner S."/>
        </authorList>
    </citation>
    <scope>NUCLEOTIDE SEQUENCE [LARGE SCALE GENOMIC DNA]</scope>
</reference>
<dbReference type="SMART" id="SM00179">
    <property type="entry name" value="EGF_CA"/>
    <property type="match status" value="1"/>
</dbReference>
<keyword evidence="2" id="KW-0245">EGF-like domain</keyword>
<dbReference type="PANTHER" id="PTHR22722:SF15">
    <property type="entry name" value="LOW-DENSITY LIPOPROTEIN RECEPTOR-RELATED"/>
    <property type="match status" value="1"/>
</dbReference>
<keyword evidence="6" id="KW-1133">Transmembrane helix</keyword>
<keyword evidence="8" id="KW-1015">Disulfide bond</keyword>
<comment type="subcellular location">
    <subcellularLocation>
        <location evidence="1">Membrane</location>
        <topology evidence="1">Single-pass type I membrane protein</topology>
    </subcellularLocation>
</comment>
<dbReference type="Gene3D" id="2.120.10.30">
    <property type="entry name" value="TolB, C-terminal domain"/>
    <property type="match status" value="1"/>
</dbReference>
<dbReference type="FunFam" id="2.10.25.10:FF:000009">
    <property type="entry name" value="Low-density lipoprotein receptor isoform 1"/>
    <property type="match status" value="1"/>
</dbReference>
<dbReference type="InterPro" id="IPR001881">
    <property type="entry name" value="EGF-like_Ca-bd_dom"/>
</dbReference>
<dbReference type="InterPro" id="IPR018097">
    <property type="entry name" value="EGF_Ca-bd_CS"/>
</dbReference>
<dbReference type="GO" id="GO:0043235">
    <property type="term" value="C:receptor complex"/>
    <property type="evidence" value="ECO:0007669"/>
    <property type="project" value="TreeGrafter"/>
</dbReference>
<keyword evidence="14" id="KW-1185">Reference proteome</keyword>
<evidence type="ECO:0000256" key="2">
    <source>
        <dbReference type="ARBA" id="ARBA00022536"/>
    </source>
</evidence>
<dbReference type="GeneTree" id="ENSGT00940000154819"/>
<proteinExistence type="predicted"/>
<protein>
    <recommendedName>
        <fullName evidence="15">EGF-like domain-containing protein</fullName>
    </recommendedName>
</protein>
<dbReference type="PANTHER" id="PTHR22722">
    <property type="entry name" value="LOW-DENSITY LIPOPROTEIN RECEPTOR-RELATED PROTEIN 2-RELATED"/>
    <property type="match status" value="1"/>
</dbReference>
<sequence length="105" mass="11788">NSSIIDVDECQKPGTCGQICINLKGSYKCECHTGYHIDPTTGVCKGIGTEPYLFFTDHHDIRKLGLHSKEYTKVALELRNVISLDTDIAAQRIFWGDLGQKTIFR</sequence>
<feature type="domain" description="EGF-like" evidence="12">
    <location>
        <begin position="9"/>
        <end position="45"/>
    </location>
</feature>
<dbReference type="STRING" id="7868.ENSCMIP00000008565"/>
<evidence type="ECO:0000256" key="9">
    <source>
        <dbReference type="ARBA" id="ARBA00023170"/>
    </source>
</evidence>
<dbReference type="Ensembl" id="ENSCMIT00000008805.1">
    <property type="protein sequence ID" value="ENSCMIP00000008565.1"/>
    <property type="gene ID" value="ENSCMIG00000004593.1"/>
</dbReference>
<evidence type="ECO:0000313" key="14">
    <source>
        <dbReference type="Proteomes" id="UP000314986"/>
    </source>
</evidence>
<dbReference type="GO" id="GO:0016324">
    <property type="term" value="C:apical plasma membrane"/>
    <property type="evidence" value="ECO:0007669"/>
    <property type="project" value="TreeGrafter"/>
</dbReference>
<dbReference type="GO" id="GO:0042562">
    <property type="term" value="F:hormone binding"/>
    <property type="evidence" value="ECO:0007669"/>
    <property type="project" value="TreeGrafter"/>
</dbReference>
<evidence type="ECO:0000256" key="8">
    <source>
        <dbReference type="ARBA" id="ARBA00023157"/>
    </source>
</evidence>
<organism evidence="13 14">
    <name type="scientific">Callorhinchus milii</name>
    <name type="common">Ghost shark</name>
    <dbReference type="NCBI Taxonomy" id="7868"/>
    <lineage>
        <taxon>Eukaryota</taxon>
        <taxon>Metazoa</taxon>
        <taxon>Chordata</taxon>
        <taxon>Craniata</taxon>
        <taxon>Vertebrata</taxon>
        <taxon>Chondrichthyes</taxon>
        <taxon>Holocephali</taxon>
        <taxon>Chimaeriformes</taxon>
        <taxon>Callorhinchidae</taxon>
        <taxon>Callorhinchus</taxon>
    </lineage>
</organism>
<dbReference type="SMART" id="SM00181">
    <property type="entry name" value="EGF"/>
    <property type="match status" value="1"/>
</dbReference>
<keyword evidence="4" id="KW-0812">Transmembrane</keyword>
<keyword evidence="9" id="KW-0675">Receptor</keyword>
<evidence type="ECO:0000256" key="3">
    <source>
        <dbReference type="ARBA" id="ARBA00022583"/>
    </source>
</evidence>
<evidence type="ECO:0000313" key="13">
    <source>
        <dbReference type="Ensembl" id="ENSCMIP00000008565.1"/>
    </source>
</evidence>
<reference evidence="13" key="4">
    <citation type="submission" date="2025-08" db="UniProtKB">
        <authorList>
            <consortium name="Ensembl"/>
        </authorList>
    </citation>
    <scope>IDENTIFICATION</scope>
</reference>
<reference evidence="14" key="3">
    <citation type="journal article" date="2014" name="Nature">
        <title>Elephant shark genome provides unique insights into gnathostome evolution.</title>
        <authorList>
            <consortium name="International Elephant Shark Genome Sequencing Consortium"/>
            <person name="Venkatesh B."/>
            <person name="Lee A.P."/>
            <person name="Ravi V."/>
            <person name="Maurya A.K."/>
            <person name="Lian M.M."/>
            <person name="Swann J.B."/>
            <person name="Ohta Y."/>
            <person name="Flajnik M.F."/>
            <person name="Sutoh Y."/>
            <person name="Kasahara M."/>
            <person name="Hoon S."/>
            <person name="Gangu V."/>
            <person name="Roy S.W."/>
            <person name="Irimia M."/>
            <person name="Korzh V."/>
            <person name="Kondrychyn I."/>
            <person name="Lim Z.W."/>
            <person name="Tay B.H."/>
            <person name="Tohari S."/>
            <person name="Kong K.W."/>
            <person name="Ho S."/>
            <person name="Lorente-Galdos B."/>
            <person name="Quilez J."/>
            <person name="Marques-Bonet T."/>
            <person name="Raney B.J."/>
            <person name="Ingham P.W."/>
            <person name="Tay A."/>
            <person name="Hillier L.W."/>
            <person name="Minx P."/>
            <person name="Boehm T."/>
            <person name="Wilson R.K."/>
            <person name="Brenner S."/>
            <person name="Warren W.C."/>
        </authorList>
    </citation>
    <scope>NUCLEOTIDE SEQUENCE [LARGE SCALE GENOMIC DNA]</scope>
</reference>
<dbReference type="InParanoid" id="A0A4W3GZR7"/>
<keyword evidence="10" id="KW-0325">Glycoprotein</keyword>
<dbReference type="InterPro" id="IPR011042">
    <property type="entry name" value="6-blade_b-propeller_TolB-like"/>
</dbReference>
<dbReference type="SUPFAM" id="SSF57196">
    <property type="entry name" value="EGF/Laminin"/>
    <property type="match status" value="1"/>
</dbReference>
<dbReference type="InterPro" id="IPR049883">
    <property type="entry name" value="NOTCH1_EGF-like"/>
</dbReference>
<dbReference type="Gene3D" id="2.10.25.10">
    <property type="entry name" value="Laminin"/>
    <property type="match status" value="1"/>
</dbReference>
<name>A0A4W3GZR7_CALMI</name>
<evidence type="ECO:0000256" key="10">
    <source>
        <dbReference type="ARBA" id="ARBA00023180"/>
    </source>
</evidence>
<evidence type="ECO:0000256" key="1">
    <source>
        <dbReference type="ARBA" id="ARBA00004479"/>
    </source>
</evidence>
<dbReference type="GO" id="GO:0005509">
    <property type="term" value="F:calcium ion binding"/>
    <property type="evidence" value="ECO:0007669"/>
    <property type="project" value="InterPro"/>
</dbReference>
<accession>A0A4W3GZR7</accession>
<evidence type="ECO:0000259" key="12">
    <source>
        <dbReference type="SMART" id="SM00181"/>
    </source>
</evidence>
<reference evidence="13" key="5">
    <citation type="submission" date="2025-09" db="UniProtKB">
        <authorList>
            <consortium name="Ensembl"/>
        </authorList>
    </citation>
    <scope>IDENTIFICATION</scope>
</reference>
<dbReference type="AlphaFoldDB" id="A0A4W3GZR7"/>
<dbReference type="InterPro" id="IPR000742">
    <property type="entry name" value="EGF"/>
</dbReference>
<evidence type="ECO:0000256" key="7">
    <source>
        <dbReference type="ARBA" id="ARBA00023136"/>
    </source>
</evidence>
<dbReference type="PROSITE" id="PS01187">
    <property type="entry name" value="EGF_CA"/>
    <property type="match status" value="1"/>
</dbReference>
<feature type="domain" description="EGF-like calcium-binding" evidence="11">
    <location>
        <begin position="6"/>
        <end position="45"/>
    </location>
</feature>
<keyword evidence="7" id="KW-0472">Membrane</keyword>
<dbReference type="CDD" id="cd00054">
    <property type="entry name" value="EGF_CA"/>
    <property type="match status" value="1"/>
</dbReference>
<dbReference type="GO" id="GO:0006898">
    <property type="term" value="P:receptor-mediated endocytosis"/>
    <property type="evidence" value="ECO:0007669"/>
    <property type="project" value="TreeGrafter"/>
</dbReference>